<keyword evidence="6" id="KW-1185">Reference proteome</keyword>
<dbReference type="GO" id="GO:0070930">
    <property type="term" value="P:trans-translation-dependent protein tagging"/>
    <property type="evidence" value="ECO:0007669"/>
    <property type="project" value="TreeGrafter"/>
</dbReference>
<dbReference type="SUPFAM" id="SSF74982">
    <property type="entry name" value="Small protein B (SmpB)"/>
    <property type="match status" value="1"/>
</dbReference>
<dbReference type="GO" id="GO:0005829">
    <property type="term" value="C:cytosol"/>
    <property type="evidence" value="ECO:0007669"/>
    <property type="project" value="TreeGrafter"/>
</dbReference>
<dbReference type="NCBIfam" id="NF003843">
    <property type="entry name" value="PRK05422.1"/>
    <property type="match status" value="1"/>
</dbReference>
<comment type="subcellular location">
    <subcellularLocation>
        <location evidence="3">Cytoplasm</location>
    </subcellularLocation>
    <text evidence="3">The tmRNA-SmpB complex associates with stalled 70S ribosomes.</text>
</comment>
<dbReference type="CDD" id="cd09294">
    <property type="entry name" value="SmpB"/>
    <property type="match status" value="1"/>
</dbReference>
<dbReference type="HAMAP" id="MF_00023">
    <property type="entry name" value="SmpB"/>
    <property type="match status" value="1"/>
</dbReference>
<dbReference type="KEGG" id="kct:CDEE_0597"/>
<keyword evidence="2 3" id="KW-0694">RNA-binding</keyword>
<dbReference type="HOGENOM" id="CLU_108953_3_0_4"/>
<dbReference type="STRING" id="1208918.CDEE_0597"/>
<dbReference type="EMBL" id="CP003804">
    <property type="protein sequence ID" value="AGF47624.1"/>
    <property type="molecule type" value="Genomic_DNA"/>
</dbReference>
<dbReference type="PROSITE" id="PS01317">
    <property type="entry name" value="SSRP"/>
    <property type="match status" value="1"/>
</dbReference>
<proteinExistence type="inferred from homology"/>
<dbReference type="PANTHER" id="PTHR30308">
    <property type="entry name" value="TMRNA-BINDING COMPONENT OF TRANS-TRANSLATION TAGGING COMPLEX"/>
    <property type="match status" value="1"/>
</dbReference>
<dbReference type="Gene3D" id="2.40.280.10">
    <property type="match status" value="1"/>
</dbReference>
<reference evidence="5 6" key="1">
    <citation type="journal article" date="2013" name="Genome Biol. Evol.">
        <title>Genome evolution and phylogenomic analysis of candidatus kinetoplastibacterium, the betaproteobacterial endosymbionts of strigomonas and angomonas.</title>
        <authorList>
            <person name="Alves J.M."/>
            <person name="Serrano M.G."/>
            <person name="Maia da Silva F."/>
            <person name="Voegtly L.J."/>
            <person name="Matveyev A.V."/>
            <person name="Teixeira M.M."/>
            <person name="Camargo E.P."/>
            <person name="Buck G.A."/>
        </authorList>
    </citation>
    <scope>NUCLEOTIDE SEQUENCE [LARGE SCALE GENOMIC DNA]</scope>
    <source>
        <strain evidence="5 6">TCC036E</strain>
    </source>
</reference>
<dbReference type="InterPro" id="IPR020081">
    <property type="entry name" value="SsrA-bd_prot_CS"/>
</dbReference>
<dbReference type="GO" id="GO:0070929">
    <property type="term" value="P:trans-translation"/>
    <property type="evidence" value="ECO:0007669"/>
    <property type="project" value="UniProtKB-UniRule"/>
</dbReference>
<sequence>MKITENRKAYHDYFIEDKFEAGIVLQGWEVKAIRSKNVSIKEGYIIIKNGEIYIIGMHISPLKTISNHITPDPYRTRKLLLNNNEIKKLIGKVDQKGFTLIPLNLHYKNNLIKLDMALGKGKKMYDKRNDSKEKESKKEQERFLKSKLKTYSNNKD</sequence>
<organism evidence="5 6">
    <name type="scientific">Candidatus Kinetoplastidibacterium crithidiae TCC036E</name>
    <dbReference type="NCBI Taxonomy" id="1208918"/>
    <lineage>
        <taxon>Bacteria</taxon>
        <taxon>Pseudomonadati</taxon>
        <taxon>Pseudomonadota</taxon>
        <taxon>Betaproteobacteria</taxon>
        <taxon>Candidatus Kinetoplastidibacterium</taxon>
    </lineage>
</organism>
<comment type="similarity">
    <text evidence="3">Belongs to the SmpB family.</text>
</comment>
<evidence type="ECO:0000313" key="6">
    <source>
        <dbReference type="Proteomes" id="UP000011686"/>
    </source>
</evidence>
<dbReference type="GO" id="GO:0003723">
    <property type="term" value="F:RNA binding"/>
    <property type="evidence" value="ECO:0007669"/>
    <property type="project" value="UniProtKB-UniRule"/>
</dbReference>
<keyword evidence="1 3" id="KW-0963">Cytoplasm</keyword>
<dbReference type="Pfam" id="PF01668">
    <property type="entry name" value="SmpB"/>
    <property type="match status" value="1"/>
</dbReference>
<dbReference type="NCBIfam" id="TIGR00086">
    <property type="entry name" value="smpB"/>
    <property type="match status" value="1"/>
</dbReference>
<dbReference type="eggNOG" id="COG0691">
    <property type="taxonomic scope" value="Bacteria"/>
</dbReference>
<dbReference type="InterPro" id="IPR023620">
    <property type="entry name" value="SmpB"/>
</dbReference>
<dbReference type="PATRIC" id="fig|1208918.3.peg.323"/>
<evidence type="ECO:0000256" key="1">
    <source>
        <dbReference type="ARBA" id="ARBA00022490"/>
    </source>
</evidence>
<comment type="function">
    <text evidence="3">Required for rescue of stalled ribosomes mediated by trans-translation. Binds to transfer-messenger RNA (tmRNA), required for stable association of tmRNA with ribosomes. tmRNA and SmpB together mimic tRNA shape, replacing the anticodon stem-loop with SmpB. tmRNA is encoded by the ssrA gene; the 2 termini fold to resemble tRNA(Ala) and it encodes a 'tag peptide', a short internal open reading frame. During trans-translation Ala-aminoacylated tmRNA acts like a tRNA, entering the A-site of stalled ribosomes, displacing the stalled mRNA. The ribosome then switches to translate the ORF on the tmRNA; the nascent peptide is terminated with the 'tag peptide' encoded by the tmRNA and targeted for degradation. The ribosome is freed to recommence translation, which seems to be the essential function of trans-translation.</text>
</comment>
<evidence type="ECO:0000256" key="2">
    <source>
        <dbReference type="ARBA" id="ARBA00022884"/>
    </source>
</evidence>
<feature type="region of interest" description="Disordered" evidence="4">
    <location>
        <begin position="122"/>
        <end position="156"/>
    </location>
</feature>
<protein>
    <recommendedName>
        <fullName evidence="3">SsrA-binding protein</fullName>
    </recommendedName>
    <alternativeName>
        <fullName evidence="3">Small protein B</fullName>
    </alternativeName>
</protein>
<evidence type="ECO:0000256" key="3">
    <source>
        <dbReference type="HAMAP-Rule" id="MF_00023"/>
    </source>
</evidence>
<dbReference type="InterPro" id="IPR000037">
    <property type="entry name" value="SsrA-bd_prot"/>
</dbReference>
<dbReference type="RefSeq" id="WP_015238543.1">
    <property type="nucleotide sequence ID" value="NC_020283.1"/>
</dbReference>
<evidence type="ECO:0000256" key="4">
    <source>
        <dbReference type="SAM" id="MobiDB-lite"/>
    </source>
</evidence>
<name>M1LWM8_9PROT</name>
<gene>
    <name evidence="3" type="primary">smpB</name>
    <name evidence="5" type="ORF">CDEE_0597</name>
</gene>
<accession>M1LWM8</accession>
<dbReference type="AlphaFoldDB" id="M1LWM8"/>
<dbReference type="PANTHER" id="PTHR30308:SF2">
    <property type="entry name" value="SSRA-BINDING PROTEIN"/>
    <property type="match status" value="1"/>
</dbReference>
<evidence type="ECO:0000313" key="5">
    <source>
        <dbReference type="EMBL" id="AGF47624.1"/>
    </source>
</evidence>
<dbReference type="Proteomes" id="UP000011686">
    <property type="component" value="Chromosome"/>
</dbReference>
<feature type="compositionally biased region" description="Basic and acidic residues" evidence="4">
    <location>
        <begin position="123"/>
        <end position="144"/>
    </location>
</feature>